<dbReference type="InterPro" id="IPR014721">
    <property type="entry name" value="Ribsml_uS5_D2-typ_fold_subgr"/>
</dbReference>
<evidence type="ECO:0000256" key="6">
    <source>
        <dbReference type="ARBA" id="ARBA00022741"/>
    </source>
</evidence>
<proteinExistence type="inferred from homology"/>
<dbReference type="Gene3D" id="3.30.70.890">
    <property type="entry name" value="GHMP kinase, C-terminal domain"/>
    <property type="match status" value="1"/>
</dbReference>
<accession>A0A9N9G9I3</accession>
<dbReference type="GO" id="GO:0006696">
    <property type="term" value="P:ergosterol biosynthetic process"/>
    <property type="evidence" value="ECO:0007669"/>
    <property type="project" value="TreeGrafter"/>
</dbReference>
<sequence>MSTVVSAPGKVLIIGGYLILDRLYEGLAIGVDARFYTVINSGNNTPSKIIVRSPQFNDGNWEYQVSRVQDIYKVKAIDKDKKNKFIEITIKYCLSIIASRISQSKFDEKIRDGLIIYIVGNNDFYSQREQLKIHKLPLNASSLRLLPSFNKMSVTLKQVHKTGLGSSASLITSMNELNGGELNKVVDPTFNKWDNQVVSISLPPQFNLILADINIGSNTPSLVNKVLNWRKSNPNEAKTLWDKLASHNSKIINNIHELNKEYKSNKLEYEKVIAICSNKKFSDKIRQFLREMSTLSNTQIEPPEQTRLLDACMEIPGVILAGVPGAGGFDAIFCIGIGNNFIEKVEDLWSTWSEMSVGPLLANESSEGFKLEKLENIKGLAEMIQS</sequence>
<evidence type="ECO:0000256" key="10">
    <source>
        <dbReference type="ARBA" id="ARBA00023098"/>
    </source>
</evidence>
<evidence type="ECO:0000256" key="7">
    <source>
        <dbReference type="ARBA" id="ARBA00022777"/>
    </source>
</evidence>
<evidence type="ECO:0000256" key="8">
    <source>
        <dbReference type="ARBA" id="ARBA00022840"/>
    </source>
</evidence>
<dbReference type="SUPFAM" id="SSF54211">
    <property type="entry name" value="Ribosomal protein S5 domain 2-like"/>
    <property type="match status" value="1"/>
</dbReference>
<keyword evidence="6" id="KW-0547">Nucleotide-binding</keyword>
<dbReference type="EMBL" id="CAJVPK010001550">
    <property type="protein sequence ID" value="CAG8590821.1"/>
    <property type="molecule type" value="Genomic_DNA"/>
</dbReference>
<dbReference type="GO" id="GO:0005777">
    <property type="term" value="C:peroxisome"/>
    <property type="evidence" value="ECO:0007669"/>
    <property type="project" value="TreeGrafter"/>
</dbReference>
<comment type="caution">
    <text evidence="13">The sequence shown here is derived from an EMBL/GenBank/DDBJ whole genome shotgun (WGS) entry which is preliminary data.</text>
</comment>
<keyword evidence="14" id="KW-1185">Reference proteome</keyword>
<dbReference type="GO" id="GO:0004631">
    <property type="term" value="F:phosphomevalonate kinase activity"/>
    <property type="evidence" value="ECO:0007669"/>
    <property type="project" value="UniProtKB-EC"/>
</dbReference>
<keyword evidence="5" id="KW-0808">Transferase</keyword>
<dbReference type="GO" id="GO:0005524">
    <property type="term" value="F:ATP binding"/>
    <property type="evidence" value="ECO:0007669"/>
    <property type="project" value="UniProtKB-KW"/>
</dbReference>
<keyword evidence="7" id="KW-0418">Kinase</keyword>
<dbReference type="PANTHER" id="PTHR31814">
    <property type="match status" value="1"/>
</dbReference>
<evidence type="ECO:0000256" key="1">
    <source>
        <dbReference type="ARBA" id="ARBA00005017"/>
    </source>
</evidence>
<protein>
    <recommendedName>
        <fullName evidence="3">phosphomevalonate kinase</fullName>
        <ecNumber evidence="3">2.7.4.2</ecNumber>
    </recommendedName>
</protein>
<dbReference type="InterPro" id="IPR020568">
    <property type="entry name" value="Ribosomal_Su5_D2-typ_SF"/>
</dbReference>
<dbReference type="PANTHER" id="PTHR31814:SF2">
    <property type="entry name" value="PHOSPHOMEVALONATE KINASE"/>
    <property type="match status" value="1"/>
</dbReference>
<dbReference type="Proteomes" id="UP000789706">
    <property type="component" value="Unassembled WGS sequence"/>
</dbReference>
<dbReference type="EC" id="2.7.4.2" evidence="3"/>
<comment type="similarity">
    <text evidence="2">Belongs to the GHMP kinase family. Mevalonate kinase subfamily.</text>
</comment>
<dbReference type="InterPro" id="IPR036554">
    <property type="entry name" value="GHMP_kinase_C_sf"/>
</dbReference>
<evidence type="ECO:0000256" key="3">
    <source>
        <dbReference type="ARBA" id="ARBA00012958"/>
    </source>
</evidence>
<dbReference type="Gene3D" id="3.30.230.10">
    <property type="match status" value="1"/>
</dbReference>
<dbReference type="GO" id="GO:0019287">
    <property type="term" value="P:isopentenyl diphosphate biosynthetic process, mevalonate pathway"/>
    <property type="evidence" value="ECO:0007669"/>
    <property type="project" value="TreeGrafter"/>
</dbReference>
<dbReference type="InterPro" id="IPR035102">
    <property type="entry name" value="Phosphomevalonate_kinase"/>
</dbReference>
<dbReference type="SUPFAM" id="SSF55060">
    <property type="entry name" value="GHMP Kinase, C-terminal domain"/>
    <property type="match status" value="1"/>
</dbReference>
<comment type="pathway">
    <text evidence="1">Isoprenoid biosynthesis; isopentenyl diphosphate biosynthesis via mevalonate pathway; isopentenyl diphosphate from (R)-mevalonate: step 2/3.</text>
</comment>
<keyword evidence="8" id="KW-0067">ATP-binding</keyword>
<keyword evidence="9" id="KW-0752">Steroid biosynthesis</keyword>
<name>A0A9N9G9I3_9GLOM</name>
<evidence type="ECO:0000256" key="11">
    <source>
        <dbReference type="ARBA" id="ARBA00023221"/>
    </source>
</evidence>
<keyword evidence="11" id="KW-0753">Steroid metabolism</keyword>
<evidence type="ECO:0000313" key="14">
    <source>
        <dbReference type="Proteomes" id="UP000789706"/>
    </source>
</evidence>
<organism evidence="13 14">
    <name type="scientific">Diversispora eburnea</name>
    <dbReference type="NCBI Taxonomy" id="1213867"/>
    <lineage>
        <taxon>Eukaryota</taxon>
        <taxon>Fungi</taxon>
        <taxon>Fungi incertae sedis</taxon>
        <taxon>Mucoromycota</taxon>
        <taxon>Glomeromycotina</taxon>
        <taxon>Glomeromycetes</taxon>
        <taxon>Diversisporales</taxon>
        <taxon>Diversisporaceae</taxon>
        <taxon>Diversispora</taxon>
    </lineage>
</organism>
<evidence type="ECO:0000256" key="2">
    <source>
        <dbReference type="ARBA" id="ARBA00006495"/>
    </source>
</evidence>
<evidence type="ECO:0000256" key="5">
    <source>
        <dbReference type="ARBA" id="ARBA00022679"/>
    </source>
</evidence>
<gene>
    <name evidence="13" type="ORF">DEBURN_LOCUS9047</name>
</gene>
<reference evidence="13" key="1">
    <citation type="submission" date="2021-06" db="EMBL/GenBank/DDBJ databases">
        <authorList>
            <person name="Kallberg Y."/>
            <person name="Tangrot J."/>
            <person name="Rosling A."/>
        </authorList>
    </citation>
    <scope>NUCLEOTIDE SEQUENCE</scope>
    <source>
        <strain evidence="13">AZ414A</strain>
    </source>
</reference>
<dbReference type="InterPro" id="IPR016005">
    <property type="entry name" value="Erg8"/>
</dbReference>
<evidence type="ECO:0000256" key="4">
    <source>
        <dbReference type="ARBA" id="ARBA00022516"/>
    </source>
</evidence>
<dbReference type="GO" id="GO:0010142">
    <property type="term" value="P:farnesyl diphosphate biosynthetic process, mevalonate pathway"/>
    <property type="evidence" value="ECO:0007669"/>
    <property type="project" value="TreeGrafter"/>
</dbReference>
<evidence type="ECO:0000256" key="12">
    <source>
        <dbReference type="ARBA" id="ARBA00029326"/>
    </source>
</evidence>
<comment type="catalytic activity">
    <reaction evidence="12">
        <text>(R)-5-phosphomevalonate + ATP = (R)-5-diphosphomevalonate + ADP</text>
        <dbReference type="Rhea" id="RHEA:16341"/>
        <dbReference type="ChEBI" id="CHEBI:30616"/>
        <dbReference type="ChEBI" id="CHEBI:57557"/>
        <dbReference type="ChEBI" id="CHEBI:58146"/>
        <dbReference type="ChEBI" id="CHEBI:456216"/>
        <dbReference type="EC" id="2.7.4.2"/>
    </reaction>
    <physiologicalReaction direction="left-to-right" evidence="12">
        <dbReference type="Rhea" id="RHEA:16342"/>
    </physiologicalReaction>
</comment>
<dbReference type="OrthoDB" id="10262935at2759"/>
<keyword evidence="4" id="KW-0444">Lipid biosynthesis</keyword>
<evidence type="ECO:0000256" key="9">
    <source>
        <dbReference type="ARBA" id="ARBA00022955"/>
    </source>
</evidence>
<keyword evidence="10" id="KW-0443">Lipid metabolism</keyword>
<dbReference type="PIRSF" id="PIRSF017288">
    <property type="entry name" value="PMK_GHMP_euk"/>
    <property type="match status" value="1"/>
</dbReference>
<dbReference type="AlphaFoldDB" id="A0A9N9G9I3"/>
<evidence type="ECO:0000313" key="13">
    <source>
        <dbReference type="EMBL" id="CAG8590821.1"/>
    </source>
</evidence>